<dbReference type="EMBL" id="RWGY01000039">
    <property type="protein sequence ID" value="TVU12826.1"/>
    <property type="molecule type" value="Genomic_DNA"/>
</dbReference>
<reference evidence="2 3" key="1">
    <citation type="journal article" date="2019" name="Sci. Rep.">
        <title>A high-quality genome of Eragrostis curvula grass provides insights into Poaceae evolution and supports new strategies to enhance forage quality.</title>
        <authorList>
            <person name="Carballo J."/>
            <person name="Santos B.A.C.M."/>
            <person name="Zappacosta D."/>
            <person name="Garbus I."/>
            <person name="Selva J.P."/>
            <person name="Gallo C.A."/>
            <person name="Diaz A."/>
            <person name="Albertini E."/>
            <person name="Caccamo M."/>
            <person name="Echenique V."/>
        </authorList>
    </citation>
    <scope>NUCLEOTIDE SEQUENCE [LARGE SCALE GENOMIC DNA]</scope>
    <source>
        <strain evidence="3">cv. Victoria</strain>
        <tissue evidence="2">Leaf</tissue>
    </source>
</reference>
<keyword evidence="3" id="KW-1185">Reference proteome</keyword>
<feature type="compositionally biased region" description="Basic and acidic residues" evidence="1">
    <location>
        <begin position="38"/>
        <end position="47"/>
    </location>
</feature>
<accession>A0A5J9TN48</accession>
<dbReference type="Proteomes" id="UP000324897">
    <property type="component" value="Chromosome 3"/>
</dbReference>
<dbReference type="Gramene" id="TVU12826">
    <property type="protein sequence ID" value="TVU12826"/>
    <property type="gene ID" value="EJB05_46488"/>
</dbReference>
<name>A0A5J9TN48_9POAL</name>
<feature type="compositionally biased region" description="Basic and acidic residues" evidence="1">
    <location>
        <begin position="1"/>
        <end position="12"/>
    </location>
</feature>
<sequence length="118" mass="13090">MMCRAHGGEGFRRQGQLVRRASGWDQASTSEGDPGNAADKREPEQDPKQLITPFDASIGANMITQNIATNSMSVDSSTMGVVWSQEDLQTFYLDLIKTYLLLEELHFDGAENYTTSNK</sequence>
<evidence type="ECO:0000313" key="2">
    <source>
        <dbReference type="EMBL" id="TVU12826.1"/>
    </source>
</evidence>
<organism evidence="2 3">
    <name type="scientific">Eragrostis curvula</name>
    <name type="common">weeping love grass</name>
    <dbReference type="NCBI Taxonomy" id="38414"/>
    <lineage>
        <taxon>Eukaryota</taxon>
        <taxon>Viridiplantae</taxon>
        <taxon>Streptophyta</taxon>
        <taxon>Embryophyta</taxon>
        <taxon>Tracheophyta</taxon>
        <taxon>Spermatophyta</taxon>
        <taxon>Magnoliopsida</taxon>
        <taxon>Liliopsida</taxon>
        <taxon>Poales</taxon>
        <taxon>Poaceae</taxon>
        <taxon>PACMAD clade</taxon>
        <taxon>Chloridoideae</taxon>
        <taxon>Eragrostideae</taxon>
        <taxon>Eragrostidinae</taxon>
        <taxon>Eragrostis</taxon>
    </lineage>
</organism>
<protein>
    <submittedName>
        <fullName evidence="2">Uncharacterized protein</fullName>
    </submittedName>
</protein>
<dbReference type="AlphaFoldDB" id="A0A5J9TN48"/>
<proteinExistence type="predicted"/>
<evidence type="ECO:0000256" key="1">
    <source>
        <dbReference type="SAM" id="MobiDB-lite"/>
    </source>
</evidence>
<evidence type="ECO:0000313" key="3">
    <source>
        <dbReference type="Proteomes" id="UP000324897"/>
    </source>
</evidence>
<comment type="caution">
    <text evidence="2">The sequence shown here is derived from an EMBL/GenBank/DDBJ whole genome shotgun (WGS) entry which is preliminary data.</text>
</comment>
<gene>
    <name evidence="2" type="ORF">EJB05_46488</name>
</gene>
<feature type="region of interest" description="Disordered" evidence="1">
    <location>
        <begin position="1"/>
        <end position="55"/>
    </location>
</feature>